<evidence type="ECO:0000313" key="10">
    <source>
        <dbReference type="Proteomes" id="UP000677054"/>
    </source>
</evidence>
<sequence length="234" mass="26564">MVCTGGGSKSGSKTNLNESTVPLLEEGGKVEDEKESIELKEKDPEGGDSKEENEEGGKGKKKKKKDKEKKEKKEKDEKCKRYRFTKPNIVNSLTIGLNMLDRDDRKINDAVNVSFEDVLGEPDASHGLGAMWKLVYITFNFTKRWIYTILGALLGFPLALIWGVVFAIVCFLHIWIISPVLRLLDVFFNIVRKASFLCWLGWGVRRGFFFEMVCGDEGKMGAGLKVNYGRRWVW</sequence>
<dbReference type="Pfam" id="PF01146">
    <property type="entry name" value="Caveolin"/>
    <property type="match status" value="1"/>
</dbReference>
<gene>
    <name evidence="9" type="ORF">DSTB1V02_LOCUS12623</name>
</gene>
<dbReference type="EMBL" id="CAJPEV010004965">
    <property type="protein sequence ID" value="CAG0902554.1"/>
    <property type="molecule type" value="Genomic_DNA"/>
</dbReference>
<feature type="transmembrane region" description="Helical" evidence="8">
    <location>
        <begin position="145"/>
        <end position="177"/>
    </location>
</feature>
<evidence type="ECO:0000256" key="8">
    <source>
        <dbReference type="SAM" id="Phobius"/>
    </source>
</evidence>
<keyword evidence="4 6" id="KW-0333">Golgi apparatus</keyword>
<feature type="region of interest" description="Disordered" evidence="7">
    <location>
        <begin position="1"/>
        <end position="77"/>
    </location>
</feature>
<reference evidence="9" key="1">
    <citation type="submission" date="2020-11" db="EMBL/GenBank/DDBJ databases">
        <authorList>
            <person name="Tran Van P."/>
        </authorList>
    </citation>
    <scope>NUCLEOTIDE SEQUENCE</scope>
</reference>
<keyword evidence="5 6" id="KW-0472">Membrane</keyword>
<comment type="subcellular location">
    <subcellularLocation>
        <location evidence="1 6">Cell membrane</location>
        <topology evidence="1 6">Peripheral membrane protein</topology>
    </subcellularLocation>
    <subcellularLocation>
        <location evidence="6">Golgi apparatus membrane</location>
        <topology evidence="6">Peripheral membrane protein</topology>
    </subcellularLocation>
    <subcellularLocation>
        <location evidence="6">Membrane</location>
        <location evidence="6">Caveola</location>
        <topology evidence="6">Peripheral membrane protein</topology>
    </subcellularLocation>
</comment>
<protein>
    <recommendedName>
        <fullName evidence="6">Caveolin</fullName>
    </recommendedName>
</protein>
<evidence type="ECO:0000256" key="3">
    <source>
        <dbReference type="ARBA" id="ARBA00022475"/>
    </source>
</evidence>
<dbReference type="AlphaFoldDB" id="A0A7R9AFM1"/>
<dbReference type="OrthoDB" id="5917823at2759"/>
<accession>A0A7R9AFM1</accession>
<dbReference type="GO" id="GO:0070836">
    <property type="term" value="P:caveola assembly"/>
    <property type="evidence" value="ECO:0007669"/>
    <property type="project" value="InterPro"/>
</dbReference>
<evidence type="ECO:0000313" key="9">
    <source>
        <dbReference type="EMBL" id="CAD7252872.1"/>
    </source>
</evidence>
<keyword evidence="8" id="KW-1133">Transmembrane helix</keyword>
<organism evidence="9">
    <name type="scientific">Darwinula stevensoni</name>
    <dbReference type="NCBI Taxonomy" id="69355"/>
    <lineage>
        <taxon>Eukaryota</taxon>
        <taxon>Metazoa</taxon>
        <taxon>Ecdysozoa</taxon>
        <taxon>Arthropoda</taxon>
        <taxon>Crustacea</taxon>
        <taxon>Oligostraca</taxon>
        <taxon>Ostracoda</taxon>
        <taxon>Podocopa</taxon>
        <taxon>Podocopida</taxon>
        <taxon>Darwinulocopina</taxon>
        <taxon>Darwinuloidea</taxon>
        <taxon>Darwinulidae</taxon>
        <taxon>Darwinula</taxon>
    </lineage>
</organism>
<evidence type="ECO:0000256" key="2">
    <source>
        <dbReference type="ARBA" id="ARBA00010988"/>
    </source>
</evidence>
<evidence type="ECO:0000256" key="4">
    <source>
        <dbReference type="ARBA" id="ARBA00023034"/>
    </source>
</evidence>
<evidence type="ECO:0000256" key="5">
    <source>
        <dbReference type="ARBA" id="ARBA00023136"/>
    </source>
</evidence>
<dbReference type="GO" id="GO:0005901">
    <property type="term" value="C:caveola"/>
    <property type="evidence" value="ECO:0007669"/>
    <property type="project" value="UniProtKB-SubCell"/>
</dbReference>
<comment type="similarity">
    <text evidence="2 6">Belongs to the caveolin family.</text>
</comment>
<keyword evidence="3 6" id="KW-1003">Cell membrane</keyword>
<keyword evidence="10" id="KW-1185">Reference proteome</keyword>
<dbReference type="GO" id="GO:0060090">
    <property type="term" value="F:molecular adaptor activity"/>
    <property type="evidence" value="ECO:0007669"/>
    <property type="project" value="TreeGrafter"/>
</dbReference>
<dbReference type="PANTHER" id="PTHR10844:SF28">
    <property type="entry name" value="CAVEOLIN"/>
    <property type="match status" value="1"/>
</dbReference>
<dbReference type="GO" id="GO:0000139">
    <property type="term" value="C:Golgi membrane"/>
    <property type="evidence" value="ECO:0007669"/>
    <property type="project" value="UniProtKB-SubCell"/>
</dbReference>
<evidence type="ECO:0000256" key="1">
    <source>
        <dbReference type="ARBA" id="ARBA00004202"/>
    </source>
</evidence>
<feature type="compositionally biased region" description="Basic and acidic residues" evidence="7">
    <location>
        <begin position="26"/>
        <end position="58"/>
    </location>
</feature>
<comment type="function">
    <text evidence="6">May act as a scaffolding protein within caveolar membranes. Interacts directly with G-protein alpha subunits and can functionally regulate their activity.</text>
</comment>
<evidence type="ECO:0000256" key="6">
    <source>
        <dbReference type="RuleBase" id="RU000680"/>
    </source>
</evidence>
<dbReference type="EMBL" id="LR904482">
    <property type="protein sequence ID" value="CAD7252872.1"/>
    <property type="molecule type" value="Genomic_DNA"/>
</dbReference>
<dbReference type="PANTHER" id="PTHR10844">
    <property type="entry name" value="CAVEOLIN"/>
    <property type="match status" value="1"/>
</dbReference>
<name>A0A7R9AFM1_9CRUS</name>
<dbReference type="InterPro" id="IPR001612">
    <property type="entry name" value="Caveolin"/>
</dbReference>
<evidence type="ECO:0000256" key="7">
    <source>
        <dbReference type="SAM" id="MobiDB-lite"/>
    </source>
</evidence>
<keyword evidence="8" id="KW-0812">Transmembrane</keyword>
<proteinExistence type="inferred from homology"/>
<feature type="compositionally biased region" description="Basic and acidic residues" evidence="7">
    <location>
        <begin position="68"/>
        <end position="77"/>
    </location>
</feature>
<dbReference type="Proteomes" id="UP000677054">
    <property type="component" value="Unassembled WGS sequence"/>
</dbReference>